<dbReference type="EMBL" id="FRBH01000004">
    <property type="protein sequence ID" value="SHK93164.1"/>
    <property type="molecule type" value="Genomic_DNA"/>
</dbReference>
<reference evidence="9" key="5">
    <citation type="submission" date="2024-05" db="EMBL/GenBank/DDBJ databases">
        <authorList>
            <person name="Sun Q."/>
            <person name="Zhou Y."/>
        </authorList>
    </citation>
    <scope>NUCLEOTIDE SEQUENCE</scope>
    <source>
        <strain evidence="9">CGMCC 1.12707</strain>
    </source>
</reference>
<dbReference type="PANTHER" id="PTHR21139">
    <property type="entry name" value="TRIOSEPHOSPHATE ISOMERASE"/>
    <property type="match status" value="1"/>
</dbReference>
<keyword evidence="12" id="KW-1185">Reference proteome</keyword>
<evidence type="ECO:0000256" key="6">
    <source>
        <dbReference type="ARBA" id="ARBA00023235"/>
    </source>
</evidence>
<name>A0A1M6WHR6_9FLAO</name>
<evidence type="ECO:0000256" key="3">
    <source>
        <dbReference type="ARBA" id="ARBA00022432"/>
    </source>
</evidence>
<dbReference type="FunFam" id="3.20.20.70:FF:000016">
    <property type="entry name" value="Triosephosphate isomerase"/>
    <property type="match status" value="1"/>
</dbReference>
<feature type="binding site" evidence="7">
    <location>
        <begin position="235"/>
        <end position="236"/>
    </location>
    <ligand>
        <name>substrate</name>
    </ligand>
</feature>
<dbReference type="PROSITE" id="PS00171">
    <property type="entry name" value="TIM_1"/>
    <property type="match status" value="1"/>
</dbReference>
<dbReference type="InterPro" id="IPR035990">
    <property type="entry name" value="TIM_sf"/>
</dbReference>
<comment type="subunit">
    <text evidence="7 8">Homodimer.</text>
</comment>
<dbReference type="PROSITE" id="PS51440">
    <property type="entry name" value="TIM_2"/>
    <property type="match status" value="1"/>
</dbReference>
<feature type="active site" description="Proton acceptor" evidence="7">
    <location>
        <position position="168"/>
    </location>
</feature>
<dbReference type="GO" id="GO:0006096">
    <property type="term" value="P:glycolytic process"/>
    <property type="evidence" value="ECO:0007669"/>
    <property type="project" value="UniProtKB-UniRule"/>
</dbReference>
<evidence type="ECO:0000313" key="12">
    <source>
        <dbReference type="Proteomes" id="UP000650994"/>
    </source>
</evidence>
<keyword evidence="6 7" id="KW-0413">Isomerase</keyword>
<evidence type="ECO:0000256" key="8">
    <source>
        <dbReference type="RuleBase" id="RU363013"/>
    </source>
</evidence>
<dbReference type="GO" id="GO:0046166">
    <property type="term" value="P:glyceraldehyde-3-phosphate biosynthetic process"/>
    <property type="evidence" value="ECO:0007669"/>
    <property type="project" value="TreeGrafter"/>
</dbReference>
<keyword evidence="3 7" id="KW-0312">Gluconeogenesis</keyword>
<dbReference type="STRING" id="1434701.SAMN05443634_104312"/>
<comment type="similarity">
    <text evidence="2 7 8">Belongs to the triosephosphate isomerase family.</text>
</comment>
<reference evidence="12" key="4">
    <citation type="journal article" date="2019" name="Int. J. Syst. Evol. Microbiol.">
        <title>The Global Catalogue of Microorganisms (GCM) 10K type strain sequencing project: providing services to taxonomists for standard genome sequencing and annotation.</title>
        <authorList>
            <consortium name="The Broad Institute Genomics Platform"/>
            <consortium name="The Broad Institute Genome Sequencing Center for Infectious Disease"/>
            <person name="Wu L."/>
            <person name="Ma J."/>
        </authorList>
    </citation>
    <scope>NUCLEOTIDE SEQUENCE [LARGE SCALE GENOMIC DNA]</scope>
    <source>
        <strain evidence="12">CGMCC 1.12707</strain>
    </source>
</reference>
<dbReference type="Proteomes" id="UP000650994">
    <property type="component" value="Unassembled WGS sequence"/>
</dbReference>
<dbReference type="GO" id="GO:0005829">
    <property type="term" value="C:cytosol"/>
    <property type="evidence" value="ECO:0007669"/>
    <property type="project" value="TreeGrafter"/>
</dbReference>
<reference evidence="10" key="2">
    <citation type="submission" date="2016-11" db="EMBL/GenBank/DDBJ databases">
        <authorList>
            <person name="Jaros S."/>
            <person name="Januszkiewicz K."/>
            <person name="Wedrychowicz H."/>
        </authorList>
    </citation>
    <scope>NUCLEOTIDE SEQUENCE [LARGE SCALE GENOMIC DNA]</scope>
    <source>
        <strain evidence="10">DSM 27989</strain>
    </source>
</reference>
<evidence type="ECO:0000313" key="11">
    <source>
        <dbReference type="Proteomes" id="UP000184120"/>
    </source>
</evidence>
<dbReference type="HAMAP" id="MF_00147_B">
    <property type="entry name" value="TIM_B"/>
    <property type="match status" value="1"/>
</dbReference>
<dbReference type="GO" id="GO:0004807">
    <property type="term" value="F:triose-phosphate isomerase activity"/>
    <property type="evidence" value="ECO:0007669"/>
    <property type="project" value="UniProtKB-UniRule"/>
</dbReference>
<gene>
    <name evidence="7 9" type="primary">tpiA</name>
    <name evidence="9" type="ORF">GCM10010984_22600</name>
    <name evidence="10" type="ORF">SAMN05443634_104312</name>
</gene>
<feature type="active site" description="Electrophile" evidence="7">
    <location>
        <position position="96"/>
    </location>
</feature>
<proteinExistence type="inferred from homology"/>
<evidence type="ECO:0000256" key="2">
    <source>
        <dbReference type="ARBA" id="ARBA00007422"/>
    </source>
</evidence>
<dbReference type="CDD" id="cd00311">
    <property type="entry name" value="TIM"/>
    <property type="match status" value="1"/>
</dbReference>
<organism evidence="10 11">
    <name type="scientific">Chishuiella changwenlii</name>
    <dbReference type="NCBI Taxonomy" id="1434701"/>
    <lineage>
        <taxon>Bacteria</taxon>
        <taxon>Pseudomonadati</taxon>
        <taxon>Bacteroidota</taxon>
        <taxon>Flavobacteriia</taxon>
        <taxon>Flavobacteriales</taxon>
        <taxon>Weeksellaceae</taxon>
        <taxon>Chishuiella</taxon>
    </lineage>
</organism>
<reference evidence="11" key="3">
    <citation type="submission" date="2016-11" db="EMBL/GenBank/DDBJ databases">
        <authorList>
            <person name="Varghese N."/>
            <person name="Submissions S."/>
        </authorList>
    </citation>
    <scope>NUCLEOTIDE SEQUENCE [LARGE SCALE GENOMIC DNA]</scope>
    <source>
        <strain evidence="11">DSM 27989</strain>
    </source>
</reference>
<evidence type="ECO:0000256" key="4">
    <source>
        <dbReference type="ARBA" id="ARBA00022490"/>
    </source>
</evidence>
<dbReference type="EMBL" id="BMFL01000015">
    <property type="protein sequence ID" value="GGF04808.1"/>
    <property type="molecule type" value="Genomic_DNA"/>
</dbReference>
<keyword evidence="4 7" id="KW-0963">Cytoplasm</keyword>
<comment type="catalytic activity">
    <reaction evidence="7 8">
        <text>D-glyceraldehyde 3-phosphate = dihydroxyacetone phosphate</text>
        <dbReference type="Rhea" id="RHEA:18585"/>
        <dbReference type="ChEBI" id="CHEBI:57642"/>
        <dbReference type="ChEBI" id="CHEBI:59776"/>
        <dbReference type="EC" id="5.3.1.1"/>
    </reaction>
</comment>
<evidence type="ECO:0000313" key="9">
    <source>
        <dbReference type="EMBL" id="GGF04808.1"/>
    </source>
</evidence>
<comment type="subcellular location">
    <subcellularLocation>
        <location evidence="7 8">Cytoplasm</location>
    </subcellularLocation>
</comment>
<comment type="pathway">
    <text evidence="1 7 8">Carbohydrate degradation; glycolysis; D-glyceraldehyde 3-phosphate from glycerone phosphate: step 1/1.</text>
</comment>
<dbReference type="GO" id="GO:0006094">
    <property type="term" value="P:gluconeogenesis"/>
    <property type="evidence" value="ECO:0007669"/>
    <property type="project" value="UniProtKB-UniRule"/>
</dbReference>
<feature type="binding site" evidence="7">
    <location>
        <begin position="9"/>
        <end position="11"/>
    </location>
    <ligand>
        <name>substrate</name>
    </ligand>
</feature>
<dbReference type="Pfam" id="PF00121">
    <property type="entry name" value="TIM"/>
    <property type="match status" value="1"/>
</dbReference>
<reference evidence="9" key="1">
    <citation type="journal article" date="2014" name="Int. J. Syst. Evol. Microbiol.">
        <title>Complete genome of a new Firmicutes species belonging to the dominant human colonic microbiota ('Ruminococcus bicirculans') reveals two chromosomes and a selective capacity to utilize plant glucans.</title>
        <authorList>
            <consortium name="NISC Comparative Sequencing Program"/>
            <person name="Wegmann U."/>
            <person name="Louis P."/>
            <person name="Goesmann A."/>
            <person name="Henrissat B."/>
            <person name="Duncan S.H."/>
            <person name="Flint H.J."/>
        </authorList>
    </citation>
    <scope>NUCLEOTIDE SEQUENCE</scope>
    <source>
        <strain evidence="9">CGMCC 1.12707</strain>
    </source>
</reference>
<dbReference type="EC" id="5.3.1.1" evidence="7 8"/>
<evidence type="ECO:0000256" key="5">
    <source>
        <dbReference type="ARBA" id="ARBA00023152"/>
    </source>
</evidence>
<feature type="binding site" evidence="7">
    <location>
        <position position="174"/>
    </location>
    <ligand>
        <name>substrate</name>
    </ligand>
</feature>
<dbReference type="AlphaFoldDB" id="A0A1M6WHR6"/>
<dbReference type="InterPro" id="IPR013785">
    <property type="entry name" value="Aldolase_TIM"/>
</dbReference>
<dbReference type="OrthoDB" id="9809429at2"/>
<dbReference type="InterPro" id="IPR000652">
    <property type="entry name" value="Triosephosphate_isomerase"/>
</dbReference>
<evidence type="ECO:0000256" key="7">
    <source>
        <dbReference type="HAMAP-Rule" id="MF_00147"/>
    </source>
</evidence>
<dbReference type="SUPFAM" id="SSF51351">
    <property type="entry name" value="Triosephosphate isomerase (TIM)"/>
    <property type="match status" value="1"/>
</dbReference>
<dbReference type="InterPro" id="IPR020861">
    <property type="entry name" value="Triosephosphate_isomerase_AS"/>
</dbReference>
<dbReference type="Proteomes" id="UP000184120">
    <property type="component" value="Unassembled WGS sequence"/>
</dbReference>
<sequence>MRDKIVAGNWKMNLNFEDAIQLGTNLNAWVADNQPDAQVIISPSSIYLQVLLEAVDEQYVKVASQDISAHDKGAYTGDISGEQLDSIGLDFAIIGHSERREYQGETDAIIAEKLKQAFKNQINPIFCIGEKLEEREAEQHFEVVKSQLLNALKSQNIEDLSRLIIAYEPVWAIGTGKTASPEQAQEIHAYIRKVLNDEFGVEVANETSILYGGSVNAQNANDIFSQPDIDGGLVGGASLKYEDFIQIIAACK</sequence>
<dbReference type="PANTHER" id="PTHR21139:SF42">
    <property type="entry name" value="TRIOSEPHOSPHATE ISOMERASE"/>
    <property type="match status" value="1"/>
</dbReference>
<evidence type="ECO:0000256" key="1">
    <source>
        <dbReference type="ARBA" id="ARBA00004680"/>
    </source>
</evidence>
<protein>
    <recommendedName>
        <fullName evidence="7 8">Triosephosphate isomerase</fullName>
        <shortName evidence="7">TIM</shortName>
        <shortName evidence="7">TPI</shortName>
        <ecNumber evidence="7 8">5.3.1.1</ecNumber>
    </recommendedName>
    <alternativeName>
        <fullName evidence="7">Triose-phosphate isomerase</fullName>
    </alternativeName>
</protein>
<dbReference type="Gene3D" id="3.20.20.70">
    <property type="entry name" value="Aldolase class I"/>
    <property type="match status" value="1"/>
</dbReference>
<dbReference type="GO" id="GO:0019563">
    <property type="term" value="P:glycerol catabolic process"/>
    <property type="evidence" value="ECO:0007669"/>
    <property type="project" value="TreeGrafter"/>
</dbReference>
<dbReference type="UniPathway" id="UPA00109">
    <property type="reaction ID" value="UER00189"/>
</dbReference>
<comment type="pathway">
    <text evidence="7 8">Carbohydrate biosynthesis; gluconeogenesis.</text>
</comment>
<dbReference type="InterPro" id="IPR022896">
    <property type="entry name" value="TrioseP_Isoase_bac/euk"/>
</dbReference>
<dbReference type="RefSeq" id="WP_072930848.1">
    <property type="nucleotide sequence ID" value="NZ_BMFL01000015.1"/>
</dbReference>
<feature type="binding site" evidence="7">
    <location>
        <position position="214"/>
    </location>
    <ligand>
        <name>substrate</name>
    </ligand>
</feature>
<accession>A0A1M6WHR6</accession>
<comment type="function">
    <text evidence="7">Involved in the gluconeogenesis. Catalyzes stereospecifically the conversion of dihydroxyacetone phosphate (DHAP) to D-glyceraldehyde-3-phosphate (G3P).</text>
</comment>
<dbReference type="UniPathway" id="UPA00138"/>
<evidence type="ECO:0000313" key="10">
    <source>
        <dbReference type="EMBL" id="SHK93164.1"/>
    </source>
</evidence>
<keyword evidence="5 7" id="KW-0324">Glycolysis</keyword>
<dbReference type="NCBIfam" id="TIGR00419">
    <property type="entry name" value="tim"/>
    <property type="match status" value="1"/>
</dbReference>